<feature type="region of interest" description="Disordered" evidence="1">
    <location>
        <begin position="79"/>
        <end position="132"/>
    </location>
</feature>
<evidence type="ECO:0000256" key="1">
    <source>
        <dbReference type="SAM" id="MobiDB-lite"/>
    </source>
</evidence>
<proteinExistence type="predicted"/>
<accession>A0A1B6LP62</accession>
<sequence>CVWQGCQKVFRSRSKMMQHVKRKHPCSALSDNENEGENLPNPTPNWSVASSLPSTGVINTQGGESTGTKQFLVLIPTQSSATGGGTAGGRPPQPILLPLQASSPNPSPASPQITPPLPATRMAAEPPPAVDSPETYTIDLSQFDQNTRDGIKKKISELLEAVTKRNLNPHRLAIVYYNK</sequence>
<reference evidence="3" key="1">
    <citation type="submission" date="2015-11" db="EMBL/GenBank/DDBJ databases">
        <title>De novo transcriptome assembly of four potential Pierce s Disease insect vectors from Arizona vineyards.</title>
        <authorList>
            <person name="Tassone E.E."/>
        </authorList>
    </citation>
    <scope>NUCLEOTIDE SEQUENCE</scope>
</reference>
<dbReference type="InterPro" id="IPR013087">
    <property type="entry name" value="Znf_C2H2_type"/>
</dbReference>
<protein>
    <recommendedName>
        <fullName evidence="2">C2H2-type domain-containing protein</fullName>
    </recommendedName>
</protein>
<evidence type="ECO:0000259" key="2">
    <source>
        <dbReference type="PROSITE" id="PS00028"/>
    </source>
</evidence>
<organism evidence="3">
    <name type="scientific">Graphocephala atropunctata</name>
    <dbReference type="NCBI Taxonomy" id="36148"/>
    <lineage>
        <taxon>Eukaryota</taxon>
        <taxon>Metazoa</taxon>
        <taxon>Ecdysozoa</taxon>
        <taxon>Arthropoda</taxon>
        <taxon>Hexapoda</taxon>
        <taxon>Insecta</taxon>
        <taxon>Pterygota</taxon>
        <taxon>Neoptera</taxon>
        <taxon>Paraneoptera</taxon>
        <taxon>Hemiptera</taxon>
        <taxon>Auchenorrhyncha</taxon>
        <taxon>Membracoidea</taxon>
        <taxon>Cicadellidae</taxon>
        <taxon>Cicadellinae</taxon>
        <taxon>Cicadellini</taxon>
        <taxon>Graphocephala</taxon>
    </lineage>
</organism>
<dbReference type="EMBL" id="GEBQ01014494">
    <property type="protein sequence ID" value="JAT25483.1"/>
    <property type="molecule type" value="Transcribed_RNA"/>
</dbReference>
<feature type="non-terminal residue" evidence="3">
    <location>
        <position position="179"/>
    </location>
</feature>
<feature type="compositionally biased region" description="Pro residues" evidence="1">
    <location>
        <begin position="105"/>
        <end position="118"/>
    </location>
</feature>
<dbReference type="AlphaFoldDB" id="A0A1B6LP62"/>
<feature type="compositionally biased region" description="Polar residues" evidence="1">
    <location>
        <begin position="44"/>
        <end position="64"/>
    </location>
</feature>
<name>A0A1B6LP62_9HEMI</name>
<feature type="region of interest" description="Disordered" evidence="1">
    <location>
        <begin position="21"/>
        <end position="64"/>
    </location>
</feature>
<evidence type="ECO:0000313" key="3">
    <source>
        <dbReference type="EMBL" id="JAT25483.1"/>
    </source>
</evidence>
<gene>
    <name evidence="3" type="ORF">g.19239</name>
</gene>
<feature type="domain" description="C2H2-type" evidence="2">
    <location>
        <begin position="1"/>
        <end position="24"/>
    </location>
</feature>
<feature type="non-terminal residue" evidence="3">
    <location>
        <position position="1"/>
    </location>
</feature>
<dbReference type="PROSITE" id="PS00028">
    <property type="entry name" value="ZINC_FINGER_C2H2_1"/>
    <property type="match status" value="1"/>
</dbReference>